<protein>
    <recommendedName>
        <fullName evidence="1">ATP-dependent DNA helicase</fullName>
        <ecNumber evidence="1">5.6.2.3</ecNumber>
    </recommendedName>
</protein>
<dbReference type="GO" id="GO:0000723">
    <property type="term" value="P:telomere maintenance"/>
    <property type="evidence" value="ECO:0007669"/>
    <property type="project" value="InterPro"/>
</dbReference>
<evidence type="ECO:0000259" key="3">
    <source>
        <dbReference type="Pfam" id="PF05970"/>
    </source>
</evidence>
<accession>A0A0D6L8U7</accession>
<dbReference type="InterPro" id="IPR025476">
    <property type="entry name" value="Helitron_helicase-like"/>
</dbReference>
<proteinExistence type="inferred from homology"/>
<keyword evidence="1" id="KW-0067">ATP-binding</keyword>
<feature type="compositionally biased region" description="Basic and acidic residues" evidence="2">
    <location>
        <begin position="117"/>
        <end position="215"/>
    </location>
</feature>
<feature type="domain" description="DNA helicase Pif1-like 2B" evidence="5">
    <location>
        <begin position="1357"/>
        <end position="1402"/>
    </location>
</feature>
<keyword evidence="1" id="KW-0547">Nucleotide-binding</keyword>
<comment type="cofactor">
    <cofactor evidence="1">
        <name>Mg(2+)</name>
        <dbReference type="ChEBI" id="CHEBI:18420"/>
    </cofactor>
</comment>
<dbReference type="EMBL" id="KE125664">
    <property type="protein sequence ID" value="EPB67478.1"/>
    <property type="molecule type" value="Genomic_DNA"/>
</dbReference>
<dbReference type="Proteomes" id="UP000054495">
    <property type="component" value="Unassembled WGS sequence"/>
</dbReference>
<feature type="region of interest" description="Disordered" evidence="2">
    <location>
        <begin position="1"/>
        <end position="99"/>
    </location>
</feature>
<dbReference type="GO" id="GO:0016887">
    <property type="term" value="F:ATP hydrolysis activity"/>
    <property type="evidence" value="ECO:0007669"/>
    <property type="project" value="RHEA"/>
</dbReference>
<feature type="region of interest" description="Disordered" evidence="2">
    <location>
        <begin position="113"/>
        <end position="215"/>
    </location>
</feature>
<evidence type="ECO:0000313" key="7">
    <source>
        <dbReference type="Proteomes" id="UP000054495"/>
    </source>
</evidence>
<name>A0A0D6L8U7_9BILA</name>
<dbReference type="GO" id="GO:0006281">
    <property type="term" value="P:DNA repair"/>
    <property type="evidence" value="ECO:0007669"/>
    <property type="project" value="UniProtKB-KW"/>
</dbReference>
<feature type="domain" description="DNA helicase Pif1-like DEAD-box helicase" evidence="3">
    <location>
        <begin position="1077"/>
        <end position="1289"/>
    </location>
</feature>
<dbReference type="Gene3D" id="3.40.50.300">
    <property type="entry name" value="P-loop containing nucleotide triphosphate hydrolases"/>
    <property type="match status" value="1"/>
</dbReference>
<evidence type="ECO:0000259" key="5">
    <source>
        <dbReference type="Pfam" id="PF21530"/>
    </source>
</evidence>
<dbReference type="InterPro" id="IPR049163">
    <property type="entry name" value="Pif1-like_2B_dom"/>
</dbReference>
<reference evidence="6 7" key="1">
    <citation type="submission" date="2013-05" db="EMBL/GenBank/DDBJ databases">
        <title>Draft genome of the parasitic nematode Anyclostoma ceylanicum.</title>
        <authorList>
            <person name="Mitreva M."/>
        </authorList>
    </citation>
    <scope>NUCLEOTIDE SEQUENCE [LARGE SCALE GENOMIC DNA]</scope>
</reference>
<dbReference type="GO" id="GO:0005524">
    <property type="term" value="F:ATP binding"/>
    <property type="evidence" value="ECO:0007669"/>
    <property type="project" value="UniProtKB-KW"/>
</dbReference>
<keyword evidence="1" id="KW-0347">Helicase</keyword>
<keyword evidence="1" id="KW-0234">DNA repair</keyword>
<sequence length="1405" mass="161413">MPPKRSSLGRVDPNTKRVREVRANETLEQREARLEENRLRNAESRAAETSEQREARLEQNRSRVADLRAAETSEQRETRTEENRLRTAESRAAETSVQNAIRLETTRLRNYMTRAAETPEQREVRNEQNRLRTAETRALETSEQHETRNEQNRIRTAESRALETSDQRQDRNEGDRLRTAESRLMETSEQRENRLEGNRPRVAESRAAESSEQREIRLAVTRSRNAELRAIETPQQLEFRRENDRRRHIQSRQLSNRSDLRLKAFNYDPHCDYRAHPRVSIGKMDVVCGYCHARRYRAEPPGMCCSNGKVRLPDLNQPPEPLRSYMSGTTAESKHFLQNIRKYNSCFQMTSFGTTAVVQEAGFMPTFKIQGQIYHRTGSLLPPPNEDPRFLQIYFVADEEKQADRRCETIDGTRRNIVLNLQRMLHQHNNLVNVFKTALDKMPTDEYKVVIRADKRPQGEHERRFNAPTVNEVAVIMVGDEFERRDIVIQRRSEALQRISETHRSYDALQYPLMFWEGEDGYHFNIMRIDPTTGCQLNRKVSAMDFYAYRIMIRNTSPNHILNCRLFHQFIVDMYAKIESERLLYIRLNQKKLRVEEYIHLRDAVVNDGSVSDIGRTVILPATFTGSPRHMHEYAQDAMFYVRTCGRPDLFITFTCNPEWIEIKEELMNGQVPSDRHDLIARVFKQKLTKLMDVITKSHVYGETRCWLYSVEWQKRGLSHAHILIWLREKIRPTQIDNIISAELPNPEEDPRLFEIIAKNMIHGPCGPLNPNSPCMKEGKCTKKYPREFLHETQTGNDGYPLYKRRRPGEGGYTAITKLRMNNQPIEIEIDNRWVVPYTPLLSKMFQAHINVEYCNSVKSIKYICKYVHKGSDMAVFRLEGYDIRASDALGRVYTVHPNNDECYYLRLLLHTVRGPTSFVDLKTVDGEVCETFKEACQKLGLLEDDQHWDATLSEACLTCFPSQLRNLFAIIITSCAPSNPQSLWEKYKESISEDILREQCRANPTIALGFSSEIFNQALIMIEDRCLLMSGKTLLELGLQAPARSVADVVNSEILRERNYNVDQLESFVQANKPLLVNDQRLAFDAVMNSVRNGDGGLFFLDAPGGIGKTFLINLLLAEIRKNNDIALAIASSGIASTLLDGGRTAHSALKLPLDLTRSETPVCNISRGSGKAQLLKLCKLIVWDECTMAHKRALEALDRTLQDIRGSSRLMGGVVVVLAGGFRQTLPVIPRSTPADELNACLKASYLWRNVQKMTLNTNMRVHLRGDDNAQSFAEQLLRLGDASLEELVNNVFPDIRENFTNHQWLCDRAVLAPMNESVNYMNMQIQDQLPGPITTYESIDTVVDSEQAVNYPTEFLNSLEPPGMPPHKLSLKVGSPIMLLRNIDPPKLCNGTRLCVKNFCLT</sequence>
<dbReference type="GO" id="GO:0043139">
    <property type="term" value="F:5'-3' DNA helicase activity"/>
    <property type="evidence" value="ECO:0007669"/>
    <property type="project" value="UniProtKB-EC"/>
</dbReference>
<dbReference type="Pfam" id="PF21530">
    <property type="entry name" value="Pif1_2B_dom"/>
    <property type="match status" value="1"/>
</dbReference>
<dbReference type="SUPFAM" id="SSF52540">
    <property type="entry name" value="P-loop containing nucleoside triphosphate hydrolases"/>
    <property type="match status" value="2"/>
</dbReference>
<comment type="similarity">
    <text evidence="1">Belongs to the helicase family.</text>
</comment>
<evidence type="ECO:0000313" key="6">
    <source>
        <dbReference type="EMBL" id="EPB67478.1"/>
    </source>
</evidence>
<keyword evidence="1" id="KW-0227">DNA damage</keyword>
<dbReference type="InterPro" id="IPR010285">
    <property type="entry name" value="DNA_helicase_pif1-like_DEAD"/>
</dbReference>
<evidence type="ECO:0000256" key="1">
    <source>
        <dbReference type="RuleBase" id="RU363044"/>
    </source>
</evidence>
<dbReference type="PANTHER" id="PTHR10492:SF57">
    <property type="entry name" value="ATP-DEPENDENT DNA HELICASE"/>
    <property type="match status" value="1"/>
</dbReference>
<dbReference type="PANTHER" id="PTHR10492">
    <property type="match status" value="1"/>
</dbReference>
<feature type="domain" description="Helitron helicase-like" evidence="4">
    <location>
        <begin position="546"/>
        <end position="725"/>
    </location>
</feature>
<dbReference type="GO" id="GO:0006310">
    <property type="term" value="P:DNA recombination"/>
    <property type="evidence" value="ECO:0007669"/>
    <property type="project" value="UniProtKB-KW"/>
</dbReference>
<feature type="compositionally biased region" description="Basic and acidic residues" evidence="2">
    <location>
        <begin position="13"/>
        <end position="92"/>
    </location>
</feature>
<organism evidence="6 7">
    <name type="scientific">Ancylostoma ceylanicum</name>
    <dbReference type="NCBI Taxonomy" id="53326"/>
    <lineage>
        <taxon>Eukaryota</taxon>
        <taxon>Metazoa</taxon>
        <taxon>Ecdysozoa</taxon>
        <taxon>Nematoda</taxon>
        <taxon>Chromadorea</taxon>
        <taxon>Rhabditida</taxon>
        <taxon>Rhabditina</taxon>
        <taxon>Rhabditomorpha</taxon>
        <taxon>Strongyloidea</taxon>
        <taxon>Ancylostomatidae</taxon>
        <taxon>Ancylostomatinae</taxon>
        <taxon>Ancylostoma</taxon>
    </lineage>
</organism>
<dbReference type="EC" id="5.6.2.3" evidence="1"/>
<dbReference type="Pfam" id="PF14214">
    <property type="entry name" value="Helitron_like_N"/>
    <property type="match status" value="1"/>
</dbReference>
<dbReference type="Pfam" id="PF05970">
    <property type="entry name" value="PIF1"/>
    <property type="match status" value="1"/>
</dbReference>
<keyword evidence="7" id="KW-1185">Reference proteome</keyword>
<dbReference type="InterPro" id="IPR027417">
    <property type="entry name" value="P-loop_NTPase"/>
</dbReference>
<gene>
    <name evidence="6" type="ORF">ANCCEY_13430</name>
</gene>
<keyword evidence="1" id="KW-0233">DNA recombination</keyword>
<keyword evidence="1" id="KW-0378">Hydrolase</keyword>
<comment type="catalytic activity">
    <reaction evidence="1">
        <text>ATP + H2O = ADP + phosphate + H(+)</text>
        <dbReference type="Rhea" id="RHEA:13065"/>
        <dbReference type="ChEBI" id="CHEBI:15377"/>
        <dbReference type="ChEBI" id="CHEBI:15378"/>
        <dbReference type="ChEBI" id="CHEBI:30616"/>
        <dbReference type="ChEBI" id="CHEBI:43474"/>
        <dbReference type="ChEBI" id="CHEBI:456216"/>
        <dbReference type="EC" id="5.6.2.3"/>
    </reaction>
</comment>
<evidence type="ECO:0000259" key="4">
    <source>
        <dbReference type="Pfam" id="PF14214"/>
    </source>
</evidence>
<evidence type="ECO:0000256" key="2">
    <source>
        <dbReference type="SAM" id="MobiDB-lite"/>
    </source>
</evidence>